<dbReference type="GO" id="GO:0006412">
    <property type="term" value="P:translation"/>
    <property type="evidence" value="ECO:0007669"/>
    <property type="project" value="UniProtKB-UniRule"/>
</dbReference>
<dbReference type="NCBIfam" id="NF006811">
    <property type="entry name" value="PRK09333.1"/>
    <property type="match status" value="1"/>
</dbReference>
<dbReference type="HAMAP" id="MF_01474">
    <property type="entry name" value="Ribosomal_eS19"/>
    <property type="match status" value="1"/>
</dbReference>
<evidence type="ECO:0000256" key="3">
    <source>
        <dbReference type="ARBA" id="ARBA00023274"/>
    </source>
</evidence>
<dbReference type="GO" id="GO:0003735">
    <property type="term" value="F:structural constituent of ribosome"/>
    <property type="evidence" value="ECO:0007669"/>
    <property type="project" value="InterPro"/>
</dbReference>
<sequence length="151" mass="17131">MPTVHDVPQDVLIKELSEKLKKDRKIKVPEWSLVTKTGSHAERSPQDQEWWYIRCASLFRKVYLRGPVGLTNLVSEYGGRKKLSFRPGHHRDAGGAIIRNALQQLDDAGFVTKYKNKGRVVTPKGRSFIDKLSGEILKESIKSNPVIAEYS</sequence>
<comment type="similarity">
    <text evidence="1 5">Belongs to the eukaryotic ribosomal protein eS19 family.</text>
</comment>
<protein>
    <recommendedName>
        <fullName evidence="4 5">Small ribosomal subunit protein eS19</fullName>
    </recommendedName>
</protein>
<dbReference type="AlphaFoldDB" id="B3V6H4"/>
<comment type="function">
    <text evidence="5">May be involved in maturation of the 30S ribosomal subunit.</text>
</comment>
<dbReference type="PANTHER" id="PTHR11710:SF0">
    <property type="entry name" value="40S RIBOSOMAL PROTEIN S19"/>
    <property type="match status" value="1"/>
</dbReference>
<dbReference type="EMBL" id="EU686635">
    <property type="protein sequence ID" value="ACF09898.1"/>
    <property type="molecule type" value="Genomic_DNA"/>
</dbReference>
<evidence type="ECO:0000256" key="2">
    <source>
        <dbReference type="ARBA" id="ARBA00022980"/>
    </source>
</evidence>
<keyword evidence="2 5" id="KW-0689">Ribosomal protein</keyword>
<evidence type="ECO:0000256" key="1">
    <source>
        <dbReference type="ARBA" id="ARBA00010014"/>
    </source>
</evidence>
<proteinExistence type="inferred from homology"/>
<dbReference type="Pfam" id="PF01090">
    <property type="entry name" value="Ribosomal_S19e"/>
    <property type="match status" value="1"/>
</dbReference>
<dbReference type="GO" id="GO:0003723">
    <property type="term" value="F:RNA binding"/>
    <property type="evidence" value="ECO:0007669"/>
    <property type="project" value="TreeGrafter"/>
</dbReference>
<comment type="subunit">
    <text evidence="5">Part of the 30S ribosomal subunit.</text>
</comment>
<dbReference type="SUPFAM" id="SSF46785">
    <property type="entry name" value="Winged helix' DNA-binding domain"/>
    <property type="match status" value="1"/>
</dbReference>
<dbReference type="PANTHER" id="PTHR11710">
    <property type="entry name" value="40S RIBOSOMAL PROTEIN S19"/>
    <property type="match status" value="1"/>
</dbReference>
<keyword evidence="3 5" id="KW-0687">Ribonucleoprotein</keyword>
<accession>B3V6H4</accession>
<dbReference type="GO" id="GO:0000028">
    <property type="term" value="P:ribosomal small subunit assembly"/>
    <property type="evidence" value="ECO:0007669"/>
    <property type="project" value="TreeGrafter"/>
</dbReference>
<dbReference type="FunFam" id="1.10.10.10:FF:000449">
    <property type="entry name" value="30S ribosomal protein S19e"/>
    <property type="match status" value="1"/>
</dbReference>
<dbReference type="InterPro" id="IPR036388">
    <property type="entry name" value="WH-like_DNA-bd_sf"/>
</dbReference>
<evidence type="ECO:0000313" key="6">
    <source>
        <dbReference type="EMBL" id="ACF09898.1"/>
    </source>
</evidence>
<organism evidence="6">
    <name type="scientific">uncultured marine crenarchaeote AD1000-23-H12</name>
    <dbReference type="NCBI Taxonomy" id="526638"/>
    <lineage>
        <taxon>Archaea</taxon>
        <taxon>Nitrososphaerota</taxon>
        <taxon>Nitrososphaeria</taxon>
        <taxon>Nitrosopumilales</taxon>
        <taxon>environmental samples</taxon>
    </lineage>
</organism>
<reference evidence="6" key="1">
    <citation type="journal article" date="2008" name="ISME J.">
        <title>Hindsight in the relative abundance, metabolic potential and genome dynamics of uncultivated marine archaea from comparative metagenomic analyses of bathypelagic plankton of different oceanic regions.</title>
        <authorList>
            <person name="Martin-Cuadrado A.B."/>
            <person name="Rodriguez-Valera F."/>
            <person name="Moreira D."/>
            <person name="Alba J.C."/>
            <person name="Ivars-Martinez E."/>
            <person name="Henn M.R."/>
            <person name="Talla E."/>
            <person name="Lopez-Garcia P."/>
        </authorList>
    </citation>
    <scope>NUCLEOTIDE SEQUENCE</scope>
</reference>
<name>B3V6H4_9ARCH</name>
<dbReference type="InterPro" id="IPR027548">
    <property type="entry name" value="Ribosomal_eS19_archaeal"/>
</dbReference>
<dbReference type="Gene3D" id="1.10.10.10">
    <property type="entry name" value="Winged helix-like DNA-binding domain superfamily/Winged helix DNA-binding domain"/>
    <property type="match status" value="1"/>
</dbReference>
<dbReference type="InterPro" id="IPR036390">
    <property type="entry name" value="WH_DNA-bd_sf"/>
</dbReference>
<dbReference type="GO" id="GO:0022627">
    <property type="term" value="C:cytosolic small ribosomal subunit"/>
    <property type="evidence" value="ECO:0007669"/>
    <property type="project" value="TreeGrafter"/>
</dbReference>
<reference evidence="6" key="2">
    <citation type="submission" date="2008-05" db="EMBL/GenBank/DDBJ databases">
        <authorList>
            <person name="Martin-Cuadrado A.-B."/>
            <person name="Rodriguez-Valera F."/>
            <person name="Moreira D."/>
            <person name="Alba J.-C."/>
            <person name="Ivars-Martinez E."/>
            <person name="Henn M.R."/>
            <person name="Talla E."/>
            <person name="Lopez-Garcia P."/>
        </authorList>
    </citation>
    <scope>NUCLEOTIDE SEQUENCE</scope>
</reference>
<dbReference type="SMART" id="SM01413">
    <property type="entry name" value="Ribosomal_S19e"/>
    <property type="match status" value="1"/>
</dbReference>
<gene>
    <name evidence="5" type="primary">rps19e</name>
</gene>
<evidence type="ECO:0000256" key="4">
    <source>
        <dbReference type="ARBA" id="ARBA00035143"/>
    </source>
</evidence>
<evidence type="ECO:0000256" key="5">
    <source>
        <dbReference type="HAMAP-Rule" id="MF_01474"/>
    </source>
</evidence>
<dbReference type="InterPro" id="IPR001266">
    <property type="entry name" value="Ribosomal_eS19"/>
</dbReference>